<keyword evidence="13" id="KW-1185">Reference proteome</keyword>
<dbReference type="PATRIC" id="fig|582475.4.peg.338"/>
<organism evidence="10 12">
    <name type="scientific">Lysinibacillus xylanilyticus</name>
    <dbReference type="NCBI Taxonomy" id="582475"/>
    <lineage>
        <taxon>Bacteria</taxon>
        <taxon>Bacillati</taxon>
        <taxon>Bacillota</taxon>
        <taxon>Bacilli</taxon>
        <taxon>Bacillales</taxon>
        <taxon>Bacillaceae</taxon>
        <taxon>Lysinibacillus</taxon>
    </lineage>
</organism>
<dbReference type="RefSeq" id="WP_049664125.1">
    <property type="nucleotide sequence ID" value="NZ_CP189807.1"/>
</dbReference>
<evidence type="ECO:0000313" key="11">
    <source>
        <dbReference type="EMBL" id="MCY9545411.1"/>
    </source>
</evidence>
<keyword evidence="5" id="KW-0449">Lipoprotein</keyword>
<dbReference type="GO" id="GO:0005576">
    <property type="term" value="C:extracellular region"/>
    <property type="evidence" value="ECO:0007669"/>
    <property type="project" value="UniProtKB-SubCell"/>
</dbReference>
<evidence type="ECO:0000256" key="3">
    <source>
        <dbReference type="ARBA" id="ARBA00023044"/>
    </source>
</evidence>
<reference evidence="12" key="2">
    <citation type="submission" date="2015-07" db="EMBL/GenBank/DDBJ databases">
        <authorList>
            <consortium name="Consortium for Microbial Forensics and Genomics (microFORGE)"/>
            <person name="Knight B.M."/>
            <person name="Roberts D.P."/>
            <person name="Lin D."/>
            <person name="Hari K."/>
            <person name="Fletcher J."/>
            <person name="Melcher U."/>
            <person name="Blagden T."/>
            <person name="Winegar R.A."/>
        </authorList>
    </citation>
    <scope>NUCLEOTIDE SEQUENCE [LARGE SCALE GENOMIC DNA]</scope>
    <source>
        <strain evidence="12">DSM 23493</strain>
    </source>
</reference>
<keyword evidence="4" id="KW-0178">Competence</keyword>
<evidence type="ECO:0000313" key="10">
    <source>
        <dbReference type="EMBL" id="KMY31509.1"/>
    </source>
</evidence>
<comment type="caution">
    <text evidence="10">The sequence shown here is derived from an EMBL/GenBank/DDBJ whole genome shotgun (WGS) entry which is preliminary data.</text>
</comment>
<accession>A0A0K9FA87</accession>
<dbReference type="OrthoDB" id="2738762at2"/>
<dbReference type="GO" id="GO:0005186">
    <property type="term" value="F:pheromone activity"/>
    <property type="evidence" value="ECO:0007669"/>
    <property type="project" value="UniProtKB-KW"/>
</dbReference>
<keyword evidence="2" id="KW-0964">Secreted</keyword>
<gene>
    <name evidence="11" type="primary">comX</name>
    <name evidence="10" type="ORF">ACZ11_04570</name>
    <name evidence="11" type="ORF">M5W82_00455</name>
</gene>
<dbReference type="Proteomes" id="UP000037326">
    <property type="component" value="Unassembled WGS sequence"/>
</dbReference>
<evidence type="ECO:0000313" key="13">
    <source>
        <dbReference type="Proteomes" id="UP001527052"/>
    </source>
</evidence>
<dbReference type="GeneID" id="96597574"/>
<proteinExistence type="predicted"/>
<keyword evidence="3" id="KW-0588">Pheromone</keyword>
<dbReference type="AlphaFoldDB" id="A0A0K9FA87"/>
<dbReference type="EMBL" id="JAMDLZ010000001">
    <property type="protein sequence ID" value="MCY9545411.1"/>
    <property type="molecule type" value="Genomic_DNA"/>
</dbReference>
<evidence type="ECO:0000256" key="6">
    <source>
        <dbReference type="ARBA" id="ARBA00023289"/>
    </source>
</evidence>
<keyword evidence="6" id="KW-0636">Prenylation</keyword>
<evidence type="ECO:0000256" key="8">
    <source>
        <dbReference type="ARBA" id="ARBA00029545"/>
    </source>
</evidence>
<name>A0A0K9FA87_9BACI</name>
<reference evidence="10" key="1">
    <citation type="submission" date="2015-07" db="EMBL/GenBank/DDBJ databases">
        <title>MeaNS - Measles Nucleotide Surveillance Program.</title>
        <authorList>
            <person name="Tran T."/>
            <person name="Druce J."/>
        </authorList>
    </citation>
    <scope>NUCLEOTIDE SEQUENCE</scope>
    <source>
        <strain evidence="10">DSM 23493</strain>
    </source>
</reference>
<protein>
    <recommendedName>
        <fullName evidence="8">ComX pheromone</fullName>
    </recommendedName>
    <alternativeName>
        <fullName evidence="9">Competence pheromone</fullName>
    </alternativeName>
</protein>
<evidence type="ECO:0000256" key="4">
    <source>
        <dbReference type="ARBA" id="ARBA00023287"/>
    </source>
</evidence>
<evidence type="ECO:0000256" key="1">
    <source>
        <dbReference type="ARBA" id="ARBA00004613"/>
    </source>
</evidence>
<sequence>MINVIQYLEQNPSLITLLKEKKASLVGVTELELNAIITSFDEEVRLESSGFWF</sequence>
<evidence type="ECO:0000313" key="12">
    <source>
        <dbReference type="Proteomes" id="UP000037326"/>
    </source>
</evidence>
<dbReference type="EMBL" id="LFXJ01000005">
    <property type="protein sequence ID" value="KMY31509.1"/>
    <property type="molecule type" value="Genomic_DNA"/>
</dbReference>
<comment type="subunit">
    <text evidence="7">Interacts directly with the sensor histidine kinase ComP and stimulates its activity.</text>
</comment>
<evidence type="ECO:0000256" key="9">
    <source>
        <dbReference type="ARBA" id="ARBA00030321"/>
    </source>
</evidence>
<evidence type="ECO:0000256" key="2">
    <source>
        <dbReference type="ARBA" id="ARBA00022525"/>
    </source>
</evidence>
<dbReference type="InterPro" id="IPR009233">
    <property type="entry name" value="Competence_ComX_Bacillus"/>
</dbReference>
<evidence type="ECO:0000256" key="7">
    <source>
        <dbReference type="ARBA" id="ARBA00029483"/>
    </source>
</evidence>
<evidence type="ECO:0000256" key="5">
    <source>
        <dbReference type="ARBA" id="ARBA00023288"/>
    </source>
</evidence>
<dbReference type="GO" id="GO:0030420">
    <property type="term" value="P:establishment of competence for transformation"/>
    <property type="evidence" value="ECO:0007669"/>
    <property type="project" value="UniProtKB-KW"/>
</dbReference>
<comment type="subcellular location">
    <subcellularLocation>
        <location evidence="1">Secreted</location>
    </subcellularLocation>
</comment>
<reference evidence="11 13" key="3">
    <citation type="submission" date="2022-05" db="EMBL/GenBank/DDBJ databases">
        <title>Genome Sequencing of Bee-Associated Microbes.</title>
        <authorList>
            <person name="Dunlap C."/>
        </authorList>
    </citation>
    <scope>NUCLEOTIDE SEQUENCE [LARGE SCALE GENOMIC DNA]</scope>
    <source>
        <strain evidence="11 13">NRRL BD-083</strain>
    </source>
</reference>
<dbReference type="Proteomes" id="UP001527052">
    <property type="component" value="Unassembled WGS sequence"/>
</dbReference>
<dbReference type="Pfam" id="PF05952">
    <property type="entry name" value="ComX"/>
    <property type="match status" value="1"/>
</dbReference>